<reference evidence="1 2" key="1">
    <citation type="submission" date="2017-02" db="EMBL/GenBank/DDBJ databases">
        <authorList>
            <person name="Peterson S.W."/>
        </authorList>
    </citation>
    <scope>NUCLEOTIDE SEQUENCE [LARGE SCALE GENOMIC DNA]</scope>
    <source>
        <strain evidence="1 2">ATCC 49788</strain>
    </source>
</reference>
<dbReference type="EMBL" id="FUYB01000009">
    <property type="protein sequence ID" value="SKA81015.1"/>
    <property type="molecule type" value="Genomic_DNA"/>
</dbReference>
<dbReference type="Gene3D" id="3.40.1360.10">
    <property type="match status" value="1"/>
</dbReference>
<dbReference type="Proteomes" id="UP000190460">
    <property type="component" value="Unassembled WGS sequence"/>
</dbReference>
<organism evidence="1 2">
    <name type="scientific">Thiothrix eikelboomii</name>
    <dbReference type="NCBI Taxonomy" id="92487"/>
    <lineage>
        <taxon>Bacteria</taxon>
        <taxon>Pseudomonadati</taxon>
        <taxon>Pseudomonadota</taxon>
        <taxon>Gammaproteobacteria</taxon>
        <taxon>Thiotrichales</taxon>
        <taxon>Thiotrichaceae</taxon>
        <taxon>Thiothrix</taxon>
    </lineage>
</organism>
<dbReference type="SUPFAM" id="SSF56731">
    <property type="entry name" value="DNA primase core"/>
    <property type="match status" value="1"/>
</dbReference>
<dbReference type="InterPro" id="IPR027417">
    <property type="entry name" value="P-loop_NTPase"/>
</dbReference>
<sequence>MPIEEIAPEIIQRLIADFGGKIEAGGKYWQGGRCPACNKKSLWTLVEKPLLPACNHQAKCSYEFKTRDRYADLFVNISERYQPTPENPQATADAYLRIMRGFDLLSLRTWYEQANYWNPNGDRGTATVRFWMNPEKTIGWEKFIDKVNVRDEDGTIEARDSRFIGDFKGWCWTPPHMQIEADKPIYLVEGIFDAIALYLNGYHNVVALMTCGNFPEHIVKAYQQSGAIWTLALDNDDAGRKSTLKHIKRCTAMGLKWDCIQPSEFTSKTDWNDLHIKGKLSREDMKRYAYYGQLLVADTAENKALAMWRYNNKSFFVLDFESQMYIFRLDINKYQKTLDELRRKAGLADDETTPEELRDQAMLDSKALEKLANCLVDFVYTENNPIDNQRFYTFCIRFADGRTNVDTITGTQVAAVGDFRKKLLDVASWAKFKADADAFEWLTEKWASQVRHIHTVAYGGWCPEKGVYIYPGFGVRGSHIERVNTENYVQLGDESIKSAYHDLQITPNFDPSAYRDDWITDLETAWGHNGIILLAYFTASLLTAQIRQKQKDFMFLELVGEPGTGKSTLLEFMWKLMGRRDGSSNYEGFDPSASSASFIGRSMGSVSNLPTVFIEADRDEGKRGRFKAFDWEELKKLYGGKSPYNRGVATSGNETYAPPYLGSLVVAQNAPVDGSEAVLTRLISIYTRRDQTNQQTYEAARRIESLPFDAVSGYILKCLTQAEQLLAVFLEKTGEFERLIRSRPYARTTRISFNHAQLCAAIELLKFTTPIESESVDSAQQHIINQLVPEREQAIKRDHPYVEQLLRVLNYLEDNGDPINHYKNRADSHVIAIRLGDIYELARKHGQELAPEIELVKILKASRRYIKHNYMTCSAISGKSVRCWYLHESL</sequence>
<proteinExistence type="predicted"/>
<dbReference type="SUPFAM" id="SSF52540">
    <property type="entry name" value="P-loop containing nucleoside triphosphate hydrolases"/>
    <property type="match status" value="1"/>
</dbReference>
<accession>A0A1T4WVX1</accession>
<name>A0A1T4WVX1_9GAMM</name>
<dbReference type="OrthoDB" id="5618772at2"/>
<dbReference type="Pfam" id="PF13155">
    <property type="entry name" value="Toprim_2"/>
    <property type="match status" value="1"/>
</dbReference>
<dbReference type="STRING" id="92487.SAMN02745130_02153"/>
<dbReference type="CDD" id="cd01029">
    <property type="entry name" value="TOPRIM_primases"/>
    <property type="match status" value="1"/>
</dbReference>
<gene>
    <name evidence="1" type="ORF">SAMN02745130_02153</name>
</gene>
<dbReference type="RefSeq" id="WP_159448617.1">
    <property type="nucleotide sequence ID" value="NZ_FUYB01000009.1"/>
</dbReference>
<dbReference type="InterPro" id="IPR034154">
    <property type="entry name" value="TOPRIM_DnaG/twinkle"/>
</dbReference>
<keyword evidence="2" id="KW-1185">Reference proteome</keyword>
<protein>
    <submittedName>
        <fullName evidence="1">Toprim-like</fullName>
    </submittedName>
</protein>
<evidence type="ECO:0000313" key="1">
    <source>
        <dbReference type="EMBL" id="SKA81015.1"/>
    </source>
</evidence>
<evidence type="ECO:0000313" key="2">
    <source>
        <dbReference type="Proteomes" id="UP000190460"/>
    </source>
</evidence>
<dbReference type="AlphaFoldDB" id="A0A1T4WVX1"/>